<reference evidence="2" key="1">
    <citation type="submission" date="2021-05" db="EMBL/GenBank/DDBJ databases">
        <authorList>
            <person name="Alioto T."/>
            <person name="Alioto T."/>
            <person name="Gomez Garrido J."/>
        </authorList>
    </citation>
    <scope>NUCLEOTIDE SEQUENCE</scope>
</reference>
<sequence length="453" mass="51421">MEAVVAQISKRCQEMVEQDDRFGAGKKFVKFAIDPAKSGVDQFASAAIFGNIEFENETSNSNENGTTTSVPVVIKTEPPIPKLREFFNSHLQFSNEILFYSQLLPFLNTFLVEDESQFVNFLKGGTSDPVLLSYVIMENASKEGFRLSKSKQLLSLDHILLTVNKLGRFHALSYIAKHQNRTLFDSLTAQIKETSWTDTRLETGLGDSDLICAVTRATRKFDNSEAKHIVDGEKYQNKVNKMKEMIFECPTRFMRQITTPKEPMAVLCHGDFCRNNVLFKYSEQTTDVTETSSPIDVLFFDLATIRYSSPVIDLSFFIYLNSNPEIRLHWNQILQSYHDGLRTSVEAFADKNNINVIEGKSNFTSSSDGIFLPSLEDVHQEFVYHAIYGFMLCSFFLPVMMVDNPSEVFSEEGGEFWNVPEEVRHKVQSTMAGEEGTKALNHLVQHLVDMGFV</sequence>
<proteinExistence type="predicted"/>
<dbReference type="SMART" id="SM00587">
    <property type="entry name" value="CHK"/>
    <property type="match status" value="1"/>
</dbReference>
<evidence type="ECO:0000313" key="2">
    <source>
        <dbReference type="EMBL" id="CAG6610436.1"/>
    </source>
</evidence>
<dbReference type="EMBL" id="HBUF01018447">
    <property type="protein sequence ID" value="CAG6610436.1"/>
    <property type="molecule type" value="Transcribed_RNA"/>
</dbReference>
<dbReference type="InterPro" id="IPR004119">
    <property type="entry name" value="EcKL"/>
</dbReference>
<evidence type="ECO:0000259" key="1">
    <source>
        <dbReference type="SMART" id="SM00587"/>
    </source>
</evidence>
<dbReference type="SUPFAM" id="SSF56112">
    <property type="entry name" value="Protein kinase-like (PK-like)"/>
    <property type="match status" value="1"/>
</dbReference>
<dbReference type="PANTHER" id="PTHR11012">
    <property type="entry name" value="PROTEIN KINASE-LIKE DOMAIN-CONTAINING"/>
    <property type="match status" value="1"/>
</dbReference>
<accession>A0A8D8LJV1</accession>
<organism evidence="2">
    <name type="scientific">Cacopsylla melanoneura</name>
    <dbReference type="NCBI Taxonomy" id="428564"/>
    <lineage>
        <taxon>Eukaryota</taxon>
        <taxon>Metazoa</taxon>
        <taxon>Ecdysozoa</taxon>
        <taxon>Arthropoda</taxon>
        <taxon>Hexapoda</taxon>
        <taxon>Insecta</taxon>
        <taxon>Pterygota</taxon>
        <taxon>Neoptera</taxon>
        <taxon>Paraneoptera</taxon>
        <taxon>Hemiptera</taxon>
        <taxon>Sternorrhyncha</taxon>
        <taxon>Psylloidea</taxon>
        <taxon>Psyllidae</taxon>
        <taxon>Psyllinae</taxon>
        <taxon>Cacopsylla</taxon>
    </lineage>
</organism>
<dbReference type="Pfam" id="PF02958">
    <property type="entry name" value="EcKL"/>
    <property type="match status" value="1"/>
</dbReference>
<protein>
    <recommendedName>
        <fullName evidence="1">CHK kinase-like domain-containing protein</fullName>
    </recommendedName>
</protein>
<dbReference type="AlphaFoldDB" id="A0A8D8LJV1"/>
<feature type="domain" description="CHK kinase-like" evidence="1">
    <location>
        <begin position="135"/>
        <end position="347"/>
    </location>
</feature>
<dbReference type="InterPro" id="IPR011009">
    <property type="entry name" value="Kinase-like_dom_sf"/>
</dbReference>
<dbReference type="PANTHER" id="PTHR11012:SF8">
    <property type="entry name" value="JUVENILE HORMONE-INDUCIBLE PROTEIN 26"/>
    <property type="match status" value="1"/>
</dbReference>
<dbReference type="Gene3D" id="3.90.1200.10">
    <property type="match status" value="1"/>
</dbReference>
<dbReference type="InterPro" id="IPR015897">
    <property type="entry name" value="CHK_kinase-like"/>
</dbReference>
<name>A0A8D8LJV1_9HEMI</name>